<reference evidence="2" key="1">
    <citation type="submission" date="2019-08" db="EMBL/GenBank/DDBJ databases">
        <title>The improved chromosome-level genome for the pearl oyster Pinctada fucata martensii using PacBio sequencing and Hi-C.</title>
        <authorList>
            <person name="Zheng Z."/>
        </authorList>
    </citation>
    <scope>NUCLEOTIDE SEQUENCE</scope>
    <source>
        <strain evidence="2">ZZ-2019</strain>
        <tissue evidence="2">Adductor muscle</tissue>
    </source>
</reference>
<protein>
    <submittedName>
        <fullName evidence="2">Uncharacterized protein</fullName>
    </submittedName>
</protein>
<comment type="caution">
    <text evidence="2">The sequence shown here is derived from an EMBL/GenBank/DDBJ whole genome shotgun (WGS) entry which is preliminary data.</text>
</comment>
<evidence type="ECO:0000256" key="1">
    <source>
        <dbReference type="SAM" id="MobiDB-lite"/>
    </source>
</evidence>
<feature type="compositionally biased region" description="Basic and acidic residues" evidence="1">
    <location>
        <begin position="95"/>
        <end position="107"/>
    </location>
</feature>
<sequence>METRRKLVPAFRDAKRKNQNAFFINDKLFVNGRRVRVEDVQTDSSNREEDMETNTRRSPRQNGNGGFRQNGSRGFRQNGIGGSRQNGSSGSRPNESSDSREERTRRP</sequence>
<evidence type="ECO:0000313" key="3">
    <source>
        <dbReference type="Proteomes" id="UP001186944"/>
    </source>
</evidence>
<accession>A0AA88YKJ0</accession>
<dbReference type="Proteomes" id="UP001186944">
    <property type="component" value="Unassembled WGS sequence"/>
</dbReference>
<proteinExistence type="predicted"/>
<dbReference type="AlphaFoldDB" id="A0AA88YKJ0"/>
<feature type="region of interest" description="Disordered" evidence="1">
    <location>
        <begin position="35"/>
        <end position="107"/>
    </location>
</feature>
<evidence type="ECO:0000313" key="2">
    <source>
        <dbReference type="EMBL" id="KAK3107064.1"/>
    </source>
</evidence>
<feature type="compositionally biased region" description="Low complexity" evidence="1">
    <location>
        <begin position="69"/>
        <end position="78"/>
    </location>
</feature>
<organism evidence="2 3">
    <name type="scientific">Pinctada imbricata</name>
    <name type="common">Atlantic pearl-oyster</name>
    <name type="synonym">Pinctada martensii</name>
    <dbReference type="NCBI Taxonomy" id="66713"/>
    <lineage>
        <taxon>Eukaryota</taxon>
        <taxon>Metazoa</taxon>
        <taxon>Spiralia</taxon>
        <taxon>Lophotrochozoa</taxon>
        <taxon>Mollusca</taxon>
        <taxon>Bivalvia</taxon>
        <taxon>Autobranchia</taxon>
        <taxon>Pteriomorphia</taxon>
        <taxon>Pterioida</taxon>
        <taxon>Pterioidea</taxon>
        <taxon>Pteriidae</taxon>
        <taxon>Pinctada</taxon>
    </lineage>
</organism>
<name>A0AA88YKJ0_PINIB</name>
<keyword evidence="3" id="KW-1185">Reference proteome</keyword>
<dbReference type="EMBL" id="VSWD01000002">
    <property type="protein sequence ID" value="KAK3107064.1"/>
    <property type="molecule type" value="Genomic_DNA"/>
</dbReference>
<gene>
    <name evidence="2" type="ORF">FSP39_006140</name>
</gene>